<feature type="repeat" description="RCC1" evidence="1">
    <location>
        <begin position="656"/>
        <end position="705"/>
    </location>
</feature>
<accession>A0A9P1FMP8</accession>
<keyword evidence="3" id="KW-1133">Transmembrane helix</keyword>
<dbReference type="AlphaFoldDB" id="A0A9P1FMP8"/>
<dbReference type="InterPro" id="IPR000408">
    <property type="entry name" value="Reg_chr_condens"/>
</dbReference>
<dbReference type="InterPro" id="IPR005226">
    <property type="entry name" value="UPF0014_fam"/>
</dbReference>
<feature type="region of interest" description="Disordered" evidence="2">
    <location>
        <begin position="91"/>
        <end position="117"/>
    </location>
</feature>
<dbReference type="PRINTS" id="PR00633">
    <property type="entry name" value="RCCNDNSATION"/>
</dbReference>
<feature type="transmembrane region" description="Helical" evidence="3">
    <location>
        <begin position="746"/>
        <end position="769"/>
    </location>
</feature>
<dbReference type="Pfam" id="PF03649">
    <property type="entry name" value="UPF0014"/>
    <property type="match status" value="1"/>
</dbReference>
<feature type="transmembrane region" description="Helical" evidence="3">
    <location>
        <begin position="717"/>
        <end position="734"/>
    </location>
</feature>
<dbReference type="PANTHER" id="PTHR45982:SF11">
    <property type="entry name" value="E3 UBIQUITIN-PROTEIN LIGASE HERC1 ISOFORM X1-RELATED"/>
    <property type="match status" value="1"/>
</dbReference>
<feature type="compositionally biased region" description="Low complexity" evidence="2">
    <location>
        <begin position="102"/>
        <end position="117"/>
    </location>
</feature>
<name>A0A9P1FMP8_9DINO</name>
<evidence type="ECO:0000256" key="2">
    <source>
        <dbReference type="SAM" id="MobiDB-lite"/>
    </source>
</evidence>
<keyword evidence="3" id="KW-0812">Transmembrane</keyword>
<dbReference type="SUPFAM" id="SSF50985">
    <property type="entry name" value="RCC1/BLIP-II"/>
    <property type="match status" value="1"/>
</dbReference>
<dbReference type="Pfam" id="PF13540">
    <property type="entry name" value="RCC1_2"/>
    <property type="match status" value="1"/>
</dbReference>
<evidence type="ECO:0000256" key="3">
    <source>
        <dbReference type="SAM" id="Phobius"/>
    </source>
</evidence>
<dbReference type="PROSITE" id="PS50012">
    <property type="entry name" value="RCC1_3"/>
    <property type="match status" value="3"/>
</dbReference>
<keyword evidence="3" id="KW-0472">Membrane</keyword>
<feature type="transmembrane region" description="Helical" evidence="3">
    <location>
        <begin position="775"/>
        <end position="793"/>
    </location>
</feature>
<dbReference type="GO" id="GO:0005085">
    <property type="term" value="F:guanyl-nucleotide exchange factor activity"/>
    <property type="evidence" value="ECO:0007669"/>
    <property type="project" value="TreeGrafter"/>
</dbReference>
<dbReference type="OrthoDB" id="10256179at2759"/>
<proteinExistence type="predicted"/>
<reference evidence="5" key="2">
    <citation type="submission" date="2024-04" db="EMBL/GenBank/DDBJ databases">
        <authorList>
            <person name="Chen Y."/>
            <person name="Shah S."/>
            <person name="Dougan E. K."/>
            <person name="Thang M."/>
            <person name="Chan C."/>
        </authorList>
    </citation>
    <scope>NUCLEOTIDE SEQUENCE [LARGE SCALE GENOMIC DNA]</scope>
</reference>
<gene>
    <name evidence="4" type="ORF">C1SCF055_LOCUS9514</name>
</gene>
<feature type="repeat" description="RCC1" evidence="1">
    <location>
        <begin position="600"/>
        <end position="655"/>
    </location>
</feature>
<evidence type="ECO:0000313" key="4">
    <source>
        <dbReference type="EMBL" id="CAI3981753.1"/>
    </source>
</evidence>
<protein>
    <submittedName>
        <fullName evidence="4">Uncharacterized protein</fullName>
    </submittedName>
</protein>
<organism evidence="4">
    <name type="scientific">Cladocopium goreaui</name>
    <dbReference type="NCBI Taxonomy" id="2562237"/>
    <lineage>
        <taxon>Eukaryota</taxon>
        <taxon>Sar</taxon>
        <taxon>Alveolata</taxon>
        <taxon>Dinophyceae</taxon>
        <taxon>Suessiales</taxon>
        <taxon>Symbiodiniaceae</taxon>
        <taxon>Cladocopium</taxon>
    </lineage>
</organism>
<feature type="repeat" description="RCC1" evidence="1">
    <location>
        <begin position="539"/>
        <end position="599"/>
    </location>
</feature>
<evidence type="ECO:0000313" key="6">
    <source>
        <dbReference type="Proteomes" id="UP001152797"/>
    </source>
</evidence>
<sequence length="832" mass="88026">MRRPNSAGLRFSRRREVHPEKGRHEPMTLAAAIIAASSAAQSARAAATLAGCAATDQLQRGPTSGNVLLHRAAPTIRPKTGNRRASAPAVAAKVEGQPSELPVVRSPPSASSASRGRPGLDALAVAAKAWENAKTMDSWAPVDFFDVVDGASWGLPRPSLKSDAADGSRNSRDSGDARGDEGLPACPLAALAEKEVPSPLRNEALVSRERCATPKVSVADKPAAPNLAVSSPAPVLPGASVPLPAGTPATGVRPASASTVRRGFGSFFRRLGGPAFLCVIPEDLLVQALCGNLVSESLASLGQSSRKMKAVAKVVALQRLLELHATELQEDNAATQLRGPKCPLHRLFLRERTESLLLSTMAVLWQPLILASGKQQRRLQLSGTEQLTQLFESNSRSSEPLLLSPESLAVRIAAVCCGKDHLLLLDAFGHAWAMGDPSAAGVATYSDEESRSPRLLPKPPLTRPTPLHVMWGAGAVQVSCGNGHNIAMSREGDIYVWGRALDQDTSQTLYRRPCKVTFAVLACDVAAGDSHVAAVCWTGAVYLWGENHHGQCARDPQGGGTSAQEHLVRAPARALGELQAVQGWRVACGRYHTAVLSSSGHGFTFGDGLSGQLGRRPEAREGWRPTQVIFPNDLPSSLLVQVACGDDHTVCLTELGQILAFGGGEQGQLCLGGCRSHRSPVLVRQITAVREVVAGGHWTLLRCGDGKAGESVSQDIPMLRILLACAVILLEAAVARMLELGNADQLLISGVRCFVQLSCLGFILAPIFATNSPTLVMAYVFGFMVLVSAYEAAARPKVTYPGMFSKAIISIGIFIACERSALAVHRSTRSMV</sequence>
<evidence type="ECO:0000313" key="5">
    <source>
        <dbReference type="EMBL" id="CAL1135128.1"/>
    </source>
</evidence>
<dbReference type="PROSITE" id="PS00626">
    <property type="entry name" value="RCC1_2"/>
    <property type="match status" value="2"/>
</dbReference>
<dbReference type="EMBL" id="CAMXCT010000657">
    <property type="protein sequence ID" value="CAI3981753.1"/>
    <property type="molecule type" value="Genomic_DNA"/>
</dbReference>
<reference evidence="4" key="1">
    <citation type="submission" date="2022-10" db="EMBL/GenBank/DDBJ databases">
        <authorList>
            <person name="Chen Y."/>
            <person name="Dougan E. K."/>
            <person name="Chan C."/>
            <person name="Rhodes N."/>
            <person name="Thang M."/>
        </authorList>
    </citation>
    <scope>NUCLEOTIDE SEQUENCE</scope>
</reference>
<dbReference type="EMBL" id="CAMXCT020000657">
    <property type="protein sequence ID" value="CAL1135128.1"/>
    <property type="molecule type" value="Genomic_DNA"/>
</dbReference>
<keyword evidence="6" id="KW-1185">Reference proteome</keyword>
<feature type="region of interest" description="Disordered" evidence="2">
    <location>
        <begin position="1"/>
        <end position="24"/>
    </location>
</feature>
<dbReference type="InterPro" id="IPR009091">
    <property type="entry name" value="RCC1/BLIP-II"/>
</dbReference>
<dbReference type="Pfam" id="PF00415">
    <property type="entry name" value="RCC1"/>
    <property type="match status" value="2"/>
</dbReference>
<dbReference type="PANTHER" id="PTHR45982">
    <property type="entry name" value="REGULATOR OF CHROMOSOME CONDENSATION"/>
    <property type="match status" value="1"/>
</dbReference>
<dbReference type="GO" id="GO:0005737">
    <property type="term" value="C:cytoplasm"/>
    <property type="evidence" value="ECO:0007669"/>
    <property type="project" value="TreeGrafter"/>
</dbReference>
<dbReference type="EMBL" id="CAMXCT030000657">
    <property type="protein sequence ID" value="CAL4769065.1"/>
    <property type="molecule type" value="Genomic_DNA"/>
</dbReference>
<dbReference type="InterPro" id="IPR051553">
    <property type="entry name" value="Ran_GTPase-activating"/>
</dbReference>
<dbReference type="Proteomes" id="UP001152797">
    <property type="component" value="Unassembled WGS sequence"/>
</dbReference>
<feature type="region of interest" description="Disordered" evidence="2">
    <location>
        <begin position="157"/>
        <end position="183"/>
    </location>
</feature>
<dbReference type="Gene3D" id="2.130.10.30">
    <property type="entry name" value="Regulator of chromosome condensation 1/beta-lactamase-inhibitor protein II"/>
    <property type="match status" value="1"/>
</dbReference>
<comment type="caution">
    <text evidence="4">The sequence shown here is derived from an EMBL/GenBank/DDBJ whole genome shotgun (WGS) entry which is preliminary data.</text>
</comment>
<feature type="compositionally biased region" description="Basic and acidic residues" evidence="2">
    <location>
        <begin position="163"/>
        <end position="181"/>
    </location>
</feature>
<evidence type="ECO:0000256" key="1">
    <source>
        <dbReference type="PROSITE-ProRule" id="PRU00235"/>
    </source>
</evidence>